<dbReference type="InterPro" id="IPR036236">
    <property type="entry name" value="Znf_C2H2_sf"/>
</dbReference>
<keyword evidence="9" id="KW-1185">Reference proteome</keyword>
<feature type="domain" description="C2H2-type" evidence="7">
    <location>
        <begin position="122"/>
        <end position="149"/>
    </location>
</feature>
<dbReference type="InterPro" id="IPR050826">
    <property type="entry name" value="Krueppel_C2H2_ZnFinger"/>
</dbReference>
<reference evidence="8" key="1">
    <citation type="submission" date="2023-05" db="EMBL/GenBank/DDBJ databases">
        <authorList>
            <person name="Stuckert A."/>
        </authorList>
    </citation>
    <scope>NUCLEOTIDE SEQUENCE</scope>
</reference>
<dbReference type="PROSITE" id="PS50157">
    <property type="entry name" value="ZINC_FINGER_C2H2_2"/>
    <property type="match status" value="4"/>
</dbReference>
<dbReference type="Gene3D" id="3.30.160.60">
    <property type="entry name" value="Classic Zinc Finger"/>
    <property type="match status" value="4"/>
</dbReference>
<keyword evidence="4" id="KW-0862">Zinc</keyword>
<dbReference type="EMBL" id="CATNWA010014796">
    <property type="protein sequence ID" value="CAI9575999.1"/>
    <property type="molecule type" value="Genomic_DNA"/>
</dbReference>
<dbReference type="SUPFAM" id="SSF57667">
    <property type="entry name" value="beta-beta-alpha zinc fingers"/>
    <property type="match status" value="2"/>
</dbReference>
<evidence type="ECO:0000256" key="5">
    <source>
        <dbReference type="ARBA" id="ARBA00023242"/>
    </source>
</evidence>
<dbReference type="Proteomes" id="UP001162483">
    <property type="component" value="Unassembled WGS sequence"/>
</dbReference>
<dbReference type="InterPro" id="IPR013087">
    <property type="entry name" value="Znf_C2H2_type"/>
</dbReference>
<sequence length="207" mass="23272">MRRSTLESGCFGVLIAGDVFSSRSRFARHQVIHSAKIQASSSDCEKGVDSGPCFVGRVKVQAQEEPYHCLEGEALASPEDLTLPCRTLPVEKPYLCLECGKCFVLSSSLLLHQKTHREKQQLPCPYCSKCFPSRSHLERHERIHTGEKPFSCSYCNKKFANRSSVAVHQRIHTGEKPYSCLVCGRCFTDLSGLVVHKRTHDRVMENT</sequence>
<evidence type="ECO:0000313" key="9">
    <source>
        <dbReference type="Proteomes" id="UP001162483"/>
    </source>
</evidence>
<organism evidence="8 9">
    <name type="scientific">Staurois parvus</name>
    <dbReference type="NCBI Taxonomy" id="386267"/>
    <lineage>
        <taxon>Eukaryota</taxon>
        <taxon>Metazoa</taxon>
        <taxon>Chordata</taxon>
        <taxon>Craniata</taxon>
        <taxon>Vertebrata</taxon>
        <taxon>Euteleostomi</taxon>
        <taxon>Amphibia</taxon>
        <taxon>Batrachia</taxon>
        <taxon>Anura</taxon>
        <taxon>Neobatrachia</taxon>
        <taxon>Ranoidea</taxon>
        <taxon>Ranidae</taxon>
        <taxon>Staurois</taxon>
    </lineage>
</organism>
<protein>
    <recommendedName>
        <fullName evidence="7">C2H2-type domain-containing protein</fullName>
    </recommendedName>
</protein>
<keyword evidence="3 6" id="KW-0863">Zinc-finger</keyword>
<comment type="caution">
    <text evidence="8">The sequence shown here is derived from an EMBL/GenBank/DDBJ whole genome shotgun (WGS) entry which is preliminary data.</text>
</comment>
<gene>
    <name evidence="8" type="ORF">SPARVUS_LOCUS8316588</name>
</gene>
<feature type="domain" description="C2H2-type" evidence="7">
    <location>
        <begin position="178"/>
        <end position="200"/>
    </location>
</feature>
<feature type="domain" description="C2H2-type" evidence="7">
    <location>
        <begin position="150"/>
        <end position="177"/>
    </location>
</feature>
<name>A0ABN9DTN1_9NEOB</name>
<evidence type="ECO:0000313" key="8">
    <source>
        <dbReference type="EMBL" id="CAI9575999.1"/>
    </source>
</evidence>
<evidence type="ECO:0000256" key="1">
    <source>
        <dbReference type="ARBA" id="ARBA00022723"/>
    </source>
</evidence>
<dbReference type="PANTHER" id="PTHR24377">
    <property type="entry name" value="IP01015P-RELATED"/>
    <property type="match status" value="1"/>
</dbReference>
<accession>A0ABN9DTN1</accession>
<dbReference type="Pfam" id="PF00096">
    <property type="entry name" value="zf-C2H2"/>
    <property type="match status" value="4"/>
</dbReference>
<dbReference type="SMART" id="SM00355">
    <property type="entry name" value="ZnF_C2H2"/>
    <property type="match status" value="4"/>
</dbReference>
<dbReference type="PROSITE" id="PS00028">
    <property type="entry name" value="ZINC_FINGER_C2H2_1"/>
    <property type="match status" value="4"/>
</dbReference>
<feature type="domain" description="C2H2-type" evidence="7">
    <location>
        <begin position="94"/>
        <end position="121"/>
    </location>
</feature>
<evidence type="ECO:0000256" key="4">
    <source>
        <dbReference type="ARBA" id="ARBA00022833"/>
    </source>
</evidence>
<keyword evidence="2" id="KW-0677">Repeat</keyword>
<proteinExistence type="predicted"/>
<evidence type="ECO:0000259" key="7">
    <source>
        <dbReference type="PROSITE" id="PS50157"/>
    </source>
</evidence>
<evidence type="ECO:0000256" key="6">
    <source>
        <dbReference type="PROSITE-ProRule" id="PRU00042"/>
    </source>
</evidence>
<evidence type="ECO:0000256" key="3">
    <source>
        <dbReference type="ARBA" id="ARBA00022771"/>
    </source>
</evidence>
<keyword evidence="1" id="KW-0479">Metal-binding</keyword>
<evidence type="ECO:0000256" key="2">
    <source>
        <dbReference type="ARBA" id="ARBA00022737"/>
    </source>
</evidence>
<keyword evidence="5" id="KW-0539">Nucleus</keyword>